<keyword evidence="1" id="KW-0479">Metal-binding</keyword>
<name>A0AA35SJP6_GEOBA</name>
<protein>
    <submittedName>
        <fullName evidence="2">Uncharacterized protein YegU</fullName>
    </submittedName>
</protein>
<dbReference type="AlphaFoldDB" id="A0AA35SJP6"/>
<accession>A0AA35SJP6</accession>
<feature type="binding site" evidence="1">
    <location>
        <position position="34"/>
    </location>
    <ligand>
        <name>Mg(2+)</name>
        <dbReference type="ChEBI" id="CHEBI:18420"/>
        <label>1</label>
    </ligand>
</feature>
<dbReference type="Proteomes" id="UP001174909">
    <property type="component" value="Unassembled WGS sequence"/>
</dbReference>
<sequence length="97" mass="10190">METIPATLAILTLAEGDPVRAITWSANFGRDADTIATMVGSIVGALHGASGLPSSWVAKVEANPAFTYQDDTQKLAQVVRSRIDESKKTMAAVESLG</sequence>
<dbReference type="InterPro" id="IPR036705">
    <property type="entry name" value="Ribosyl_crysJ1_sf"/>
</dbReference>
<evidence type="ECO:0000256" key="1">
    <source>
        <dbReference type="PIRSR" id="PIRSR605502-1"/>
    </source>
</evidence>
<gene>
    <name evidence="2" type="ORF">GBAR_LOCUS17229</name>
</gene>
<dbReference type="InterPro" id="IPR005502">
    <property type="entry name" value="Ribosyl_crysJ1"/>
</dbReference>
<evidence type="ECO:0000313" key="3">
    <source>
        <dbReference type="Proteomes" id="UP001174909"/>
    </source>
</evidence>
<dbReference type="GO" id="GO:0046872">
    <property type="term" value="F:metal ion binding"/>
    <property type="evidence" value="ECO:0007669"/>
    <property type="project" value="UniProtKB-KW"/>
</dbReference>
<organism evidence="2 3">
    <name type="scientific">Geodia barretti</name>
    <name type="common">Barrett's horny sponge</name>
    <dbReference type="NCBI Taxonomy" id="519541"/>
    <lineage>
        <taxon>Eukaryota</taxon>
        <taxon>Metazoa</taxon>
        <taxon>Porifera</taxon>
        <taxon>Demospongiae</taxon>
        <taxon>Heteroscleromorpha</taxon>
        <taxon>Tetractinellida</taxon>
        <taxon>Astrophorina</taxon>
        <taxon>Geodiidae</taxon>
        <taxon>Geodia</taxon>
    </lineage>
</organism>
<keyword evidence="3" id="KW-1185">Reference proteome</keyword>
<dbReference type="Pfam" id="PF03747">
    <property type="entry name" value="ADP_ribosyl_GH"/>
    <property type="match status" value="1"/>
</dbReference>
<feature type="binding site" evidence="1">
    <location>
        <position position="33"/>
    </location>
    <ligand>
        <name>Mg(2+)</name>
        <dbReference type="ChEBI" id="CHEBI:18420"/>
        <label>1</label>
    </ligand>
</feature>
<evidence type="ECO:0000313" key="2">
    <source>
        <dbReference type="EMBL" id="CAI8030382.1"/>
    </source>
</evidence>
<keyword evidence="1" id="KW-0460">Magnesium</keyword>
<proteinExistence type="predicted"/>
<dbReference type="EMBL" id="CASHTH010002475">
    <property type="protein sequence ID" value="CAI8030382.1"/>
    <property type="molecule type" value="Genomic_DNA"/>
</dbReference>
<feature type="binding site" evidence="1">
    <location>
        <position position="31"/>
    </location>
    <ligand>
        <name>Mg(2+)</name>
        <dbReference type="ChEBI" id="CHEBI:18420"/>
        <label>1</label>
    </ligand>
</feature>
<comment type="cofactor">
    <cofactor evidence="1">
        <name>Mg(2+)</name>
        <dbReference type="ChEBI" id="CHEBI:18420"/>
    </cofactor>
    <text evidence="1">Binds 2 magnesium ions per subunit.</text>
</comment>
<dbReference type="Gene3D" id="1.10.4080.10">
    <property type="entry name" value="ADP-ribosylation/Crystallin J1"/>
    <property type="match status" value="1"/>
</dbReference>
<reference evidence="2" key="1">
    <citation type="submission" date="2023-03" db="EMBL/GenBank/DDBJ databases">
        <authorList>
            <person name="Steffen K."/>
            <person name="Cardenas P."/>
        </authorList>
    </citation>
    <scope>NUCLEOTIDE SEQUENCE</scope>
</reference>
<comment type="caution">
    <text evidence="2">The sequence shown here is derived from an EMBL/GenBank/DDBJ whole genome shotgun (WGS) entry which is preliminary data.</text>
</comment>
<dbReference type="SUPFAM" id="SSF101478">
    <property type="entry name" value="ADP-ribosylglycohydrolase"/>
    <property type="match status" value="1"/>
</dbReference>